<comment type="function">
    <text evidence="9">ATP-dependent serine protease that mediates the selective degradation of mutant and abnormal proteins as well as certain short-lived regulatory proteins. Required for cellular homeostasis and for survival from DNA damage and developmental changes induced by stress. Degrades polypeptides processively to yield small peptide fragments that are 5 to 10 amino acids long. Binds to DNA in a double-stranded, site-specific manner.</text>
</comment>
<dbReference type="GO" id="GO:0034605">
    <property type="term" value="P:cellular response to heat"/>
    <property type="evidence" value="ECO:0007669"/>
    <property type="project" value="UniProtKB-UniRule"/>
</dbReference>
<dbReference type="SMART" id="SM00464">
    <property type="entry name" value="LON"/>
    <property type="match status" value="1"/>
</dbReference>
<dbReference type="InterPro" id="IPR004815">
    <property type="entry name" value="Lon_bac/euk-typ"/>
</dbReference>
<comment type="subunit">
    <text evidence="9 10">Homohexamer. Organized in a ring with a central cavity.</text>
</comment>
<comment type="catalytic activity">
    <reaction evidence="9 10 13">
        <text>Hydrolysis of proteins in presence of ATP.</text>
        <dbReference type="EC" id="3.4.21.53"/>
    </reaction>
</comment>
<dbReference type="EC" id="3.4.21.53" evidence="9 10"/>
<dbReference type="PROSITE" id="PS51787">
    <property type="entry name" value="LON_N"/>
    <property type="match status" value="1"/>
</dbReference>
<dbReference type="PIRSF" id="PIRSF001174">
    <property type="entry name" value="Lon_proteas"/>
    <property type="match status" value="1"/>
</dbReference>
<dbReference type="InterPro" id="IPR008269">
    <property type="entry name" value="Lon_proteolytic"/>
</dbReference>
<dbReference type="SUPFAM" id="SSF88697">
    <property type="entry name" value="PUA domain-like"/>
    <property type="match status" value="1"/>
</dbReference>
<dbReference type="Gene3D" id="1.20.58.1480">
    <property type="match status" value="1"/>
</dbReference>
<evidence type="ECO:0000256" key="1">
    <source>
        <dbReference type="ARBA" id="ARBA00004496"/>
    </source>
</evidence>
<dbReference type="Gene3D" id="3.40.50.300">
    <property type="entry name" value="P-loop containing nucleotide triphosphate hydrolases"/>
    <property type="match status" value="1"/>
</dbReference>
<dbReference type="FunFam" id="2.30.130.40:FF:000001">
    <property type="entry name" value="Lon protease"/>
    <property type="match status" value="1"/>
</dbReference>
<dbReference type="InterPro" id="IPR027065">
    <property type="entry name" value="Lon_Prtase"/>
</dbReference>
<dbReference type="GO" id="GO:0005737">
    <property type="term" value="C:cytoplasm"/>
    <property type="evidence" value="ECO:0007669"/>
    <property type="project" value="UniProtKB-SubCell"/>
</dbReference>
<dbReference type="Pfam" id="PF02190">
    <property type="entry name" value="LON_substr_bdg"/>
    <property type="match status" value="1"/>
</dbReference>
<dbReference type="InterPro" id="IPR020568">
    <property type="entry name" value="Ribosomal_Su5_D2-typ_SF"/>
</dbReference>
<dbReference type="GO" id="GO:0043565">
    <property type="term" value="F:sequence-specific DNA binding"/>
    <property type="evidence" value="ECO:0007669"/>
    <property type="project" value="UniProtKB-UniRule"/>
</dbReference>
<comment type="subcellular location">
    <subcellularLocation>
        <location evidence="1 9 10">Cytoplasm</location>
    </subcellularLocation>
</comment>
<dbReference type="InterPro" id="IPR003959">
    <property type="entry name" value="ATPase_AAA_core"/>
</dbReference>
<keyword evidence="5 9" id="KW-0378">Hydrolase</keyword>
<dbReference type="Proteomes" id="UP000031861">
    <property type="component" value="Chromosome"/>
</dbReference>
<evidence type="ECO:0000256" key="7">
    <source>
        <dbReference type="ARBA" id="ARBA00022840"/>
    </source>
</evidence>
<dbReference type="GO" id="GO:0004176">
    <property type="term" value="F:ATP-dependent peptidase activity"/>
    <property type="evidence" value="ECO:0007669"/>
    <property type="project" value="UniProtKB-UniRule"/>
</dbReference>
<evidence type="ECO:0000256" key="14">
    <source>
        <dbReference type="RuleBase" id="RU000591"/>
    </source>
</evidence>
<keyword evidence="7 9" id="KW-0067">ATP-binding</keyword>
<dbReference type="PROSITE" id="PS01046">
    <property type="entry name" value="LON_SER"/>
    <property type="match status" value="1"/>
</dbReference>
<dbReference type="Gene3D" id="1.20.5.5270">
    <property type="match status" value="1"/>
</dbReference>
<dbReference type="EMBL" id="CP009641">
    <property type="protein sequence ID" value="AJI12914.1"/>
    <property type="molecule type" value="Genomic_DNA"/>
</dbReference>
<evidence type="ECO:0000256" key="12">
    <source>
        <dbReference type="PIRSR" id="PIRSR001174-2"/>
    </source>
</evidence>
<evidence type="ECO:0000256" key="13">
    <source>
        <dbReference type="PROSITE-ProRule" id="PRU01122"/>
    </source>
</evidence>
<keyword evidence="2 9" id="KW-0963">Cytoplasm</keyword>
<keyword evidence="4 9" id="KW-0547">Nucleotide-binding</keyword>
<organism evidence="17 18">
    <name type="scientific">Bacillus cereus 03BB108</name>
    <dbReference type="NCBI Taxonomy" id="451709"/>
    <lineage>
        <taxon>Bacteria</taxon>
        <taxon>Bacillati</taxon>
        <taxon>Bacillota</taxon>
        <taxon>Bacilli</taxon>
        <taxon>Bacillales</taxon>
        <taxon>Bacillaceae</taxon>
        <taxon>Bacillus</taxon>
        <taxon>Bacillus cereus group</taxon>
    </lineage>
</organism>
<feature type="domain" description="Lon N-terminal" evidence="16">
    <location>
        <begin position="11"/>
        <end position="204"/>
    </location>
</feature>
<dbReference type="FunFam" id="3.30.230.10:FF:000010">
    <property type="entry name" value="Lon protease"/>
    <property type="match status" value="1"/>
</dbReference>
<dbReference type="HAMAP" id="MF_01973">
    <property type="entry name" value="lon_bact"/>
    <property type="match status" value="1"/>
</dbReference>
<feature type="active site" evidence="9 11">
    <location>
        <position position="722"/>
    </location>
</feature>
<dbReference type="InterPro" id="IPR046336">
    <property type="entry name" value="Lon_prtase_N_sf"/>
</dbReference>
<feature type="active site" evidence="9 11">
    <location>
        <position position="679"/>
    </location>
</feature>
<dbReference type="InterPro" id="IPR015947">
    <property type="entry name" value="PUA-like_sf"/>
</dbReference>
<accession>A0AAN0W8N2</accession>
<evidence type="ECO:0000256" key="9">
    <source>
        <dbReference type="HAMAP-Rule" id="MF_01973"/>
    </source>
</evidence>
<dbReference type="GO" id="GO:0006515">
    <property type="term" value="P:protein quality control for misfolded or incompletely synthesized proteins"/>
    <property type="evidence" value="ECO:0007669"/>
    <property type="project" value="UniProtKB-UniRule"/>
</dbReference>
<dbReference type="Pfam" id="PF22667">
    <property type="entry name" value="Lon_lid"/>
    <property type="match status" value="1"/>
</dbReference>
<evidence type="ECO:0000256" key="11">
    <source>
        <dbReference type="PIRSR" id="PIRSR001174-1"/>
    </source>
</evidence>
<dbReference type="GO" id="GO:0004252">
    <property type="term" value="F:serine-type endopeptidase activity"/>
    <property type="evidence" value="ECO:0007669"/>
    <property type="project" value="UniProtKB-UniRule"/>
</dbReference>
<dbReference type="GO" id="GO:0016887">
    <property type="term" value="F:ATP hydrolysis activity"/>
    <property type="evidence" value="ECO:0007669"/>
    <property type="project" value="UniProtKB-UniRule"/>
</dbReference>
<dbReference type="InterPro" id="IPR054594">
    <property type="entry name" value="Lon_lid"/>
</dbReference>
<dbReference type="CDD" id="cd19500">
    <property type="entry name" value="RecA-like_Lon"/>
    <property type="match status" value="1"/>
</dbReference>
<dbReference type="Gene3D" id="1.10.8.60">
    <property type="match status" value="1"/>
</dbReference>
<evidence type="ECO:0000256" key="8">
    <source>
        <dbReference type="ARBA" id="ARBA00023016"/>
    </source>
</evidence>
<evidence type="ECO:0000256" key="6">
    <source>
        <dbReference type="ARBA" id="ARBA00022825"/>
    </source>
</evidence>
<evidence type="ECO:0000256" key="4">
    <source>
        <dbReference type="ARBA" id="ARBA00022741"/>
    </source>
</evidence>
<name>A0AAN0W8N2_BACCE</name>
<dbReference type="Gene3D" id="3.30.230.10">
    <property type="match status" value="1"/>
</dbReference>
<dbReference type="InterPro" id="IPR003593">
    <property type="entry name" value="AAA+_ATPase"/>
</dbReference>
<comment type="similarity">
    <text evidence="9 10 13 14">Belongs to the peptidase S16 family.</text>
</comment>
<dbReference type="InterPro" id="IPR003111">
    <property type="entry name" value="Lon_prtase_N"/>
</dbReference>
<dbReference type="PROSITE" id="PS51786">
    <property type="entry name" value="LON_PROTEOLYTIC"/>
    <property type="match status" value="1"/>
</dbReference>
<evidence type="ECO:0000256" key="5">
    <source>
        <dbReference type="ARBA" id="ARBA00022801"/>
    </source>
</evidence>
<dbReference type="GO" id="GO:0005524">
    <property type="term" value="F:ATP binding"/>
    <property type="evidence" value="ECO:0007669"/>
    <property type="project" value="UniProtKB-UniRule"/>
</dbReference>
<dbReference type="Pfam" id="PF00004">
    <property type="entry name" value="AAA"/>
    <property type="match status" value="1"/>
</dbReference>
<evidence type="ECO:0000256" key="2">
    <source>
        <dbReference type="ARBA" id="ARBA00022490"/>
    </source>
</evidence>
<dbReference type="InterPro" id="IPR014721">
    <property type="entry name" value="Ribsml_uS5_D2-typ_fold_subgr"/>
</dbReference>
<evidence type="ECO:0000313" key="17">
    <source>
        <dbReference type="EMBL" id="AJI12914.1"/>
    </source>
</evidence>
<evidence type="ECO:0000256" key="3">
    <source>
        <dbReference type="ARBA" id="ARBA00022670"/>
    </source>
</evidence>
<dbReference type="Pfam" id="PF05362">
    <property type="entry name" value="Lon_C"/>
    <property type="match status" value="1"/>
</dbReference>
<evidence type="ECO:0000259" key="16">
    <source>
        <dbReference type="PROSITE" id="PS51787"/>
    </source>
</evidence>
<dbReference type="SUPFAM" id="SSF54211">
    <property type="entry name" value="Ribosomal protein S5 domain 2-like"/>
    <property type="match status" value="1"/>
</dbReference>
<evidence type="ECO:0000313" key="18">
    <source>
        <dbReference type="Proteomes" id="UP000031861"/>
    </source>
</evidence>
<proteinExistence type="evidence at transcript level"/>
<keyword evidence="3 9" id="KW-0645">Protease</keyword>
<sequence>MSSMNTNERIVPLLPLRGVLVYPTMVLHLDVGRDKSIQALEQAAMDENIIFLAMQKEMNIDDPKEDDIYSVGTVAKVKQMLKLPNGTLRVLVEGLHRAEVVEFIEEENVVQVSIKTVTEEVEADLEEKALMRTLLEHFEQYIKVSKKVSNETFATVADVEEPGRLADLIASHLPIKTKQKQEILEIISVKERLHTLISIIQDEQELLSLEKKIGQKVKRSMERTQKEYFLREQMKAIQTELGDKEGKGGEVEELREKIEQSGMPEETMKAALKELDRYEKLPASSAESGVIRNYMDWLLALPWTDATEDMIDLAHSEEILNKDHYGLEKVKERVLEYLAVQKLTNSLKGPILCLVGPPGVGKTSLARSIATSLNRNFVRVSLGGVRDESEIRGHRRTYVGAMPGRIIQGMKKAKSVNPVFLLDEIDKMSNDFRGDPSAALLEVLDPEQNHNFSDHYIEEPYDLSKVMFVATANTLSSIPGPLLDRMEIISIVGYTELEKVHIAREHLLPKQLQEHGLRKGNLQVRDEALLEIIRYYTREAGVRTLERQIAKVCRKAAKIIVTAERKRIVVTEKNVVDLLGKHIFRYGQAEKTDQVGMATGLAYTAAGGDTLAIEVSVAPGKGKLILTGKLGDVMKESAQAAFSYIRSRAEELQIDPDFHEKNDIHIHVPEGAVPKDGPSAGITMATALISALTGIPVSKEVGMTGEITLRGRVLPIGGLKEKTLSAHRAGLTKIILPAENEKDLDDIPESVKENLTFVLASHLDEVLEHALVGVKQ</sequence>
<dbReference type="PRINTS" id="PR00830">
    <property type="entry name" value="ENDOLAPTASE"/>
</dbReference>
<keyword evidence="8 9" id="KW-0346">Stress response</keyword>
<dbReference type="NCBIfam" id="NF008053">
    <property type="entry name" value="PRK10787.1"/>
    <property type="match status" value="1"/>
</dbReference>
<evidence type="ECO:0000259" key="15">
    <source>
        <dbReference type="PROSITE" id="PS51786"/>
    </source>
</evidence>
<keyword evidence="6 9" id="KW-0720">Serine protease</keyword>
<feature type="domain" description="Lon proteolytic" evidence="15">
    <location>
        <begin position="592"/>
        <end position="773"/>
    </location>
</feature>
<dbReference type="Gene3D" id="2.30.130.40">
    <property type="entry name" value="LON domain-like"/>
    <property type="match status" value="1"/>
</dbReference>
<dbReference type="SMART" id="SM00382">
    <property type="entry name" value="AAA"/>
    <property type="match status" value="1"/>
</dbReference>
<dbReference type="RefSeq" id="WP_001994726.1">
    <property type="nucleotide sequence ID" value="NZ_CP009641.1"/>
</dbReference>
<feature type="binding site" evidence="9 12">
    <location>
        <begin position="356"/>
        <end position="363"/>
    </location>
    <ligand>
        <name>ATP</name>
        <dbReference type="ChEBI" id="CHEBI:30616"/>
    </ligand>
</feature>
<dbReference type="SUPFAM" id="SSF52540">
    <property type="entry name" value="P-loop containing nucleoside triphosphate hydrolases"/>
    <property type="match status" value="1"/>
</dbReference>
<evidence type="ECO:0000256" key="10">
    <source>
        <dbReference type="PIRNR" id="PIRNR001174"/>
    </source>
</evidence>
<dbReference type="InterPro" id="IPR027543">
    <property type="entry name" value="Lon_bac"/>
</dbReference>
<dbReference type="InterPro" id="IPR027417">
    <property type="entry name" value="P-loop_NTPase"/>
</dbReference>
<dbReference type="AlphaFoldDB" id="A0AAN0W8N2"/>
<dbReference type="PANTHER" id="PTHR10046">
    <property type="entry name" value="ATP DEPENDENT LON PROTEASE FAMILY MEMBER"/>
    <property type="match status" value="1"/>
</dbReference>
<dbReference type="FunFam" id="3.40.50.300:FF:000382">
    <property type="entry name" value="Lon protease homolog 2, peroxisomal"/>
    <property type="match status" value="1"/>
</dbReference>
<comment type="induction">
    <text evidence="9">By heat shock.</text>
</comment>
<dbReference type="InterPro" id="IPR008268">
    <property type="entry name" value="Peptidase_S16_AS"/>
</dbReference>
<dbReference type="FunFam" id="1.20.5.5270:FF:000002">
    <property type="entry name" value="Lon protease homolog"/>
    <property type="match status" value="1"/>
</dbReference>
<protein>
    <recommendedName>
        <fullName evidence="9 10">Lon protease</fullName>
        <ecNumber evidence="9 10">3.4.21.53</ecNumber>
    </recommendedName>
    <alternativeName>
        <fullName evidence="9">ATP-dependent protease La</fullName>
    </alternativeName>
</protein>
<dbReference type="NCBIfam" id="TIGR00763">
    <property type="entry name" value="lon"/>
    <property type="match status" value="1"/>
</dbReference>
<reference evidence="17 18" key="1">
    <citation type="journal article" date="2015" name="Genome Announc.">
        <title>Complete genome sequences for 35 biothreat assay-relevant bacillus species.</title>
        <authorList>
            <person name="Johnson S.L."/>
            <person name="Daligault H.E."/>
            <person name="Davenport K.W."/>
            <person name="Jaissle J."/>
            <person name="Frey K.G."/>
            <person name="Ladner J.T."/>
            <person name="Broomall S.M."/>
            <person name="Bishop-Lilly K.A."/>
            <person name="Bruce D.C."/>
            <person name="Gibbons H.S."/>
            <person name="Coyne S.R."/>
            <person name="Lo C.C."/>
            <person name="Meincke L."/>
            <person name="Munk A.C."/>
            <person name="Koroleva G.I."/>
            <person name="Rosenzweig C.N."/>
            <person name="Palacios G.F."/>
            <person name="Redden C.L."/>
            <person name="Minogue T.D."/>
            <person name="Chain P.S."/>
        </authorList>
    </citation>
    <scope>NUCLEOTIDE SEQUENCE [LARGE SCALE GENOMIC DNA]</scope>
    <source>
        <strain evidence="17 18">03BB108</strain>
    </source>
</reference>
<gene>
    <name evidence="9 17" type="primary">lon</name>
    <name evidence="17" type="ORF">AK40_3076</name>
</gene>